<dbReference type="InterPro" id="IPR049492">
    <property type="entry name" value="BD-FAE-like_dom"/>
</dbReference>
<dbReference type="PANTHER" id="PTHR48081">
    <property type="entry name" value="AB HYDROLASE SUPERFAMILY PROTEIN C4A8.06C"/>
    <property type="match status" value="1"/>
</dbReference>
<dbReference type="InterPro" id="IPR050300">
    <property type="entry name" value="GDXG_lipolytic_enzyme"/>
</dbReference>
<keyword evidence="5" id="KW-1185">Reference proteome</keyword>
<dbReference type="InterPro" id="IPR029058">
    <property type="entry name" value="AB_hydrolase_fold"/>
</dbReference>
<dbReference type="RefSeq" id="WP_187562817.1">
    <property type="nucleotide sequence ID" value="NZ_JACGWS010000008.1"/>
</dbReference>
<dbReference type="SUPFAM" id="SSF53474">
    <property type="entry name" value="alpha/beta-Hydrolases"/>
    <property type="match status" value="1"/>
</dbReference>
<accession>A0ABR7QB20</accession>
<organism evidence="4 5">
    <name type="scientific">Kordia aestuariivivens</name>
    <dbReference type="NCBI Taxonomy" id="2759037"/>
    <lineage>
        <taxon>Bacteria</taxon>
        <taxon>Pseudomonadati</taxon>
        <taxon>Bacteroidota</taxon>
        <taxon>Flavobacteriia</taxon>
        <taxon>Flavobacteriales</taxon>
        <taxon>Flavobacteriaceae</taxon>
        <taxon>Kordia</taxon>
    </lineage>
</organism>
<dbReference type="EMBL" id="JACGWS010000008">
    <property type="protein sequence ID" value="MBC8755771.1"/>
    <property type="molecule type" value="Genomic_DNA"/>
</dbReference>
<proteinExistence type="inferred from homology"/>
<comment type="similarity">
    <text evidence="1">Belongs to the 'GDXG' lipolytic enzyme family.</text>
</comment>
<evidence type="ECO:0000256" key="1">
    <source>
        <dbReference type="ARBA" id="ARBA00010515"/>
    </source>
</evidence>
<dbReference type="Gene3D" id="3.40.50.1820">
    <property type="entry name" value="alpha/beta hydrolase"/>
    <property type="match status" value="1"/>
</dbReference>
<name>A0ABR7QB20_9FLAO</name>
<evidence type="ECO:0000256" key="2">
    <source>
        <dbReference type="ARBA" id="ARBA00022801"/>
    </source>
</evidence>
<dbReference type="PANTHER" id="PTHR48081:SF30">
    <property type="entry name" value="ACETYL-HYDROLASE LIPR-RELATED"/>
    <property type="match status" value="1"/>
</dbReference>
<gene>
    <name evidence="4" type="ORF">H2O64_13930</name>
</gene>
<keyword evidence="2" id="KW-0378">Hydrolase</keyword>
<sequence length="496" mass="57392">MKIKYLLVLLLVNSISCKSQENRNSETIKSDYIQEMTPINTVIKKYLNTNYVALNSLNVTEFTKKTDSLKRMYTTLLNRYKGKLDEGIFKDEFLTVNSIFHQKTLEYPEQHKKFTGEIVVLSKKNQAKINRFLQKSNDANLLSNKSFRRFIESYIRIESRKEIETLDHEKFATQQLTGDLITIDALFKNKKVIDFWTQEYLYNHIYTMGIRNITHLYERFIASCETPEYTTKVRDIYNSHKKGRASHNIEIYKKVKTFELEMHLFLPDTIVFKGDRPTIVQFHGGSWSGGKPDWFFETAAAYAKQGWVIAVVEYRIKAKQGNSPFQAVKDAKSAIRWLRKNAERLKIDSNKIVATGNSAGGHLAIATSLVENWNEKTDDRTISAVPTIVIVNSAVYDLTVANTKWIVEGLENKDLVKEISPNSLISKSTTKMLLIHGENDRRCTYSSAEKFYTEMKSLGNDIELHTIKDATHFIWYGRHSQEVSKITSEYLEKLNF</sequence>
<evidence type="ECO:0000313" key="4">
    <source>
        <dbReference type="EMBL" id="MBC8755771.1"/>
    </source>
</evidence>
<dbReference type="Proteomes" id="UP000619238">
    <property type="component" value="Unassembled WGS sequence"/>
</dbReference>
<dbReference type="Pfam" id="PF20434">
    <property type="entry name" value="BD-FAE"/>
    <property type="match status" value="1"/>
</dbReference>
<reference evidence="4 5" key="1">
    <citation type="submission" date="2020-07" db="EMBL/GenBank/DDBJ databases">
        <title>Description of Kordia aestuariivivens sp. nov., isolated from a tidal flat.</title>
        <authorList>
            <person name="Park S."/>
            <person name="Yoon J.-H."/>
        </authorList>
    </citation>
    <scope>NUCLEOTIDE SEQUENCE [LARGE SCALE GENOMIC DNA]</scope>
    <source>
        <strain evidence="4 5">YSTF-M3</strain>
    </source>
</reference>
<comment type="caution">
    <text evidence="4">The sequence shown here is derived from an EMBL/GenBank/DDBJ whole genome shotgun (WGS) entry which is preliminary data.</text>
</comment>
<evidence type="ECO:0000259" key="3">
    <source>
        <dbReference type="Pfam" id="PF20434"/>
    </source>
</evidence>
<protein>
    <submittedName>
        <fullName evidence="4">Prolyl oligopeptidase family serine peptidase</fullName>
    </submittedName>
</protein>
<feature type="domain" description="BD-FAE-like" evidence="3">
    <location>
        <begin position="273"/>
        <end position="454"/>
    </location>
</feature>
<evidence type="ECO:0000313" key="5">
    <source>
        <dbReference type="Proteomes" id="UP000619238"/>
    </source>
</evidence>